<dbReference type="AlphaFoldDB" id="A0A0B5CMZ4"/>
<dbReference type="InterPro" id="IPR004117">
    <property type="entry name" value="7tm6_olfct_rcpt"/>
</dbReference>
<dbReference type="GO" id="GO:0007165">
    <property type="term" value="P:signal transduction"/>
    <property type="evidence" value="ECO:0007669"/>
    <property type="project" value="UniProtKB-KW"/>
</dbReference>
<evidence type="ECO:0000313" key="11">
    <source>
        <dbReference type="EMBL" id="AJE25875.1"/>
    </source>
</evidence>
<keyword evidence="7 10" id="KW-0472">Membrane</keyword>
<dbReference type="GO" id="GO:0005886">
    <property type="term" value="C:plasma membrane"/>
    <property type="evidence" value="ECO:0007669"/>
    <property type="project" value="UniProtKB-SubCell"/>
</dbReference>
<reference evidence="11" key="1">
    <citation type="submission" date="2014-09" db="EMBL/GenBank/DDBJ databases">
        <title>Pheromone receptor evolution in the cryptic leafroller species, Planotortrix octo and P. excessana.</title>
        <authorList>
            <person name="Steinwender B."/>
            <person name="Thrimawithana A.H."/>
            <person name="Crowhurst R.N."/>
            <person name="Newcomb R.D."/>
        </authorList>
    </citation>
    <scope>NUCLEOTIDE SEQUENCE</scope>
</reference>
<evidence type="ECO:0000256" key="3">
    <source>
        <dbReference type="ARBA" id="ARBA00022606"/>
    </source>
</evidence>
<comment type="caution">
    <text evidence="10">Lacks conserved residue(s) required for the propagation of feature annotation.</text>
</comment>
<dbReference type="GO" id="GO:0004984">
    <property type="term" value="F:olfactory receptor activity"/>
    <property type="evidence" value="ECO:0007669"/>
    <property type="project" value="InterPro"/>
</dbReference>
<evidence type="ECO:0000256" key="9">
    <source>
        <dbReference type="ARBA" id="ARBA00023224"/>
    </source>
</evidence>
<keyword evidence="5 10" id="KW-0552">Olfaction</keyword>
<comment type="similarity">
    <text evidence="10">Belongs to the insect chemoreceptor superfamily. Heteromeric odorant receptor channel (TC 1.A.69) family.</text>
</comment>
<evidence type="ECO:0000256" key="4">
    <source>
        <dbReference type="ARBA" id="ARBA00022692"/>
    </source>
</evidence>
<evidence type="ECO:0000256" key="8">
    <source>
        <dbReference type="ARBA" id="ARBA00023170"/>
    </source>
</evidence>
<keyword evidence="3 10" id="KW-0716">Sensory transduction</keyword>
<keyword evidence="4 10" id="KW-0812">Transmembrane</keyword>
<feature type="transmembrane region" description="Helical" evidence="10">
    <location>
        <begin position="125"/>
        <end position="146"/>
    </location>
</feature>
<keyword evidence="6 10" id="KW-1133">Transmembrane helix</keyword>
<dbReference type="PANTHER" id="PTHR21137">
    <property type="entry name" value="ODORANT RECEPTOR"/>
    <property type="match status" value="1"/>
</dbReference>
<evidence type="ECO:0000256" key="6">
    <source>
        <dbReference type="ARBA" id="ARBA00022989"/>
    </source>
</evidence>
<feature type="transmembrane region" description="Helical" evidence="10">
    <location>
        <begin position="293"/>
        <end position="315"/>
    </location>
</feature>
<evidence type="ECO:0000256" key="5">
    <source>
        <dbReference type="ARBA" id="ARBA00022725"/>
    </source>
</evidence>
<organism evidence="11">
    <name type="scientific">Planotortrix excessana</name>
    <name type="common">greenheaded leafroller</name>
    <dbReference type="NCBI Taxonomy" id="65035"/>
    <lineage>
        <taxon>Eukaryota</taxon>
        <taxon>Metazoa</taxon>
        <taxon>Ecdysozoa</taxon>
        <taxon>Arthropoda</taxon>
        <taxon>Hexapoda</taxon>
        <taxon>Insecta</taxon>
        <taxon>Pterygota</taxon>
        <taxon>Neoptera</taxon>
        <taxon>Endopterygota</taxon>
        <taxon>Lepidoptera</taxon>
        <taxon>Glossata</taxon>
        <taxon>Ditrysia</taxon>
        <taxon>Tortricoidea</taxon>
        <taxon>Tortricidae</taxon>
        <taxon>Tortricinae</taxon>
        <taxon>Planotortrix</taxon>
    </lineage>
</organism>
<evidence type="ECO:0000256" key="7">
    <source>
        <dbReference type="ARBA" id="ARBA00023136"/>
    </source>
</evidence>
<name>A0A0B5CMZ4_9NEOP</name>
<accession>A0A0B5CMZ4</accession>
<evidence type="ECO:0000256" key="2">
    <source>
        <dbReference type="ARBA" id="ARBA00022475"/>
    </source>
</evidence>
<evidence type="ECO:0000256" key="10">
    <source>
        <dbReference type="RuleBase" id="RU351113"/>
    </source>
</evidence>
<feature type="transmembrane region" description="Helical" evidence="10">
    <location>
        <begin position="175"/>
        <end position="203"/>
    </location>
</feature>
<comment type="subcellular location">
    <subcellularLocation>
        <location evidence="1 10">Cell membrane</location>
        <topology evidence="1 10">Multi-pass membrane protein</topology>
    </subcellularLocation>
</comment>
<feature type="transmembrane region" description="Helical" evidence="10">
    <location>
        <begin position="20"/>
        <end position="42"/>
    </location>
</feature>
<evidence type="ECO:0000256" key="1">
    <source>
        <dbReference type="ARBA" id="ARBA00004651"/>
    </source>
</evidence>
<dbReference type="Pfam" id="PF02949">
    <property type="entry name" value="7tm_6"/>
    <property type="match status" value="1"/>
</dbReference>
<feature type="transmembrane region" description="Helical" evidence="10">
    <location>
        <begin position="267"/>
        <end position="287"/>
    </location>
</feature>
<sequence length="394" mass="46069">MSEKNVALFLNRPRNILGFFGIWLPPASFTLLYTIYMLFILLTQYSFVLFEFIYIVEVWGDLDAVSEASFLLFTQASVCFKVTRFLIHKDKLVMLLEFMEEEVFQPQNKIHERYLITLSTRVKRLCLFFLMSACTTCTLWGMVPVVDSTAGERFFPFLIWMPVGPANSPQFELGYFYQMAAIYISAFLFIAVDSVVLSMIMFGCAELEIIMNKVEQIQKVPLSGKLKQDERDQRIRDNCELFKKCIKHHQEVIRFIDIVEDTFHANIFFQLSGSVAIICIIGLRISIVEPGSMQFISMLNYMMTMLSQLFLYCWCGNELTIRSELLRDVMYLSPWYEQSNPFRRLLWVAMERMKKPILFKAGHYIPLSRPTFVSILRSSYSYFAVLNQAQNKEK</sequence>
<dbReference type="GO" id="GO:0005549">
    <property type="term" value="F:odorant binding"/>
    <property type="evidence" value="ECO:0007669"/>
    <property type="project" value="InterPro"/>
</dbReference>
<dbReference type="PANTHER" id="PTHR21137:SF35">
    <property type="entry name" value="ODORANT RECEPTOR 19A-RELATED"/>
    <property type="match status" value="1"/>
</dbReference>
<protein>
    <recommendedName>
        <fullName evidence="10">Odorant receptor</fullName>
    </recommendedName>
</protein>
<keyword evidence="8 10" id="KW-0675">Receptor</keyword>
<dbReference type="EMBL" id="KM678302">
    <property type="protein sequence ID" value="AJE25875.1"/>
    <property type="molecule type" value="mRNA"/>
</dbReference>
<keyword evidence="2" id="KW-1003">Cell membrane</keyword>
<proteinExistence type="evidence at transcript level"/>
<keyword evidence="9 10" id="KW-0807">Transducer</keyword>